<feature type="region of interest" description="Disordered" evidence="1">
    <location>
        <begin position="188"/>
        <end position="210"/>
    </location>
</feature>
<organism evidence="2">
    <name type="scientific">uncultured Rubrobacteraceae bacterium</name>
    <dbReference type="NCBI Taxonomy" id="349277"/>
    <lineage>
        <taxon>Bacteria</taxon>
        <taxon>Bacillati</taxon>
        <taxon>Actinomycetota</taxon>
        <taxon>Rubrobacteria</taxon>
        <taxon>Rubrobacterales</taxon>
        <taxon>Rubrobacteraceae</taxon>
        <taxon>environmental samples</taxon>
    </lineage>
</organism>
<feature type="compositionally biased region" description="Basic residues" evidence="1">
    <location>
        <begin position="335"/>
        <end position="348"/>
    </location>
</feature>
<feature type="compositionally biased region" description="Basic residues" evidence="1">
    <location>
        <begin position="197"/>
        <end position="210"/>
    </location>
</feature>
<gene>
    <name evidence="2" type="ORF">AVDCRST_MAG14-2330</name>
</gene>
<feature type="region of interest" description="Disordered" evidence="1">
    <location>
        <begin position="284"/>
        <end position="392"/>
    </location>
</feature>
<feature type="compositionally biased region" description="Gly residues" evidence="1">
    <location>
        <begin position="290"/>
        <end position="302"/>
    </location>
</feature>
<evidence type="ECO:0000256" key="1">
    <source>
        <dbReference type="SAM" id="MobiDB-lite"/>
    </source>
</evidence>
<dbReference type="AlphaFoldDB" id="A0A6J4R0A8"/>
<name>A0A6J4R0A8_9ACTN</name>
<accession>A0A6J4R0A8</accession>
<feature type="non-terminal residue" evidence="2">
    <location>
        <position position="392"/>
    </location>
</feature>
<reference evidence="2" key="1">
    <citation type="submission" date="2020-02" db="EMBL/GenBank/DDBJ databases">
        <authorList>
            <person name="Meier V. D."/>
        </authorList>
    </citation>
    <scope>NUCLEOTIDE SEQUENCE</scope>
    <source>
        <strain evidence="2">AVDCRST_MAG14</strain>
    </source>
</reference>
<feature type="non-terminal residue" evidence="2">
    <location>
        <position position="1"/>
    </location>
</feature>
<feature type="region of interest" description="Disordered" evidence="1">
    <location>
        <begin position="103"/>
        <end position="133"/>
    </location>
</feature>
<sequence>EPAPPGAGVGDLRDRNGQLRVRRVARGRSRRPIGLRGYRRTVDHPVRHRLRCRFSDTRDDYEPGWEEAASHRLPCRVYRGQRGRRGTFLLWAAPCLQGDSCMRSRDLYPHDGGRRRESGSPRETRPSPGYRHGRADDRVRIWYPLGHPGWRLLRLAGSLRAGGRAWGRRADRHSGAPAGHRESFTRELAGTSGGRAATRRRRCSKPHRHRARGRFRGVHVYRPAHGGNYRLRGEGNKRDAPALRAGRYSGQRPWGLRRRSLGLRAKPGRDLRRRHALAAGSLAPYAGGRLSSGGRRGGGGAGNLERGRMGDHAFPTTPASRAGSPAREHRSLPQRLRHLPRPGRRRGSRSPCPKLWLSGLPGVGGRPLRRGRTGRAGVRDAHRRFEKQVPGL</sequence>
<dbReference type="EMBL" id="CADCVG010000095">
    <property type="protein sequence ID" value="CAA9460340.1"/>
    <property type="molecule type" value="Genomic_DNA"/>
</dbReference>
<evidence type="ECO:0000313" key="2">
    <source>
        <dbReference type="EMBL" id="CAA9460340.1"/>
    </source>
</evidence>
<proteinExistence type="predicted"/>
<protein>
    <submittedName>
        <fullName evidence="2">Uncharacterized protein</fullName>
    </submittedName>
</protein>
<feature type="compositionally biased region" description="Basic and acidic residues" evidence="1">
    <location>
        <begin position="103"/>
        <end position="125"/>
    </location>
</feature>